<accession>A0A8J2YZT4</accession>
<proteinExistence type="inferred from homology"/>
<evidence type="ECO:0000313" key="3">
    <source>
        <dbReference type="EMBL" id="GGF47855.1"/>
    </source>
</evidence>
<dbReference type="SUPFAM" id="SSF51735">
    <property type="entry name" value="NAD(P)-binding Rossmann-fold domains"/>
    <property type="match status" value="1"/>
</dbReference>
<comment type="caution">
    <text evidence="3">The sequence shown here is derived from an EMBL/GenBank/DDBJ whole genome shotgun (WGS) entry which is preliminary data.</text>
</comment>
<dbReference type="Gene3D" id="3.40.50.720">
    <property type="entry name" value="NAD(P)-binding Rossmann-like Domain"/>
    <property type="match status" value="1"/>
</dbReference>
<sequence>MDFNGKVVLIVGASSGMGRAVALKLAEAGALLVVTARRQERLDALAEEIASQGGSCLALAADAEDANAAEAVVTRAVERHGRIDLALLNAGGAPALHMRRMAAHEVTAYMRSNYDVTVHYLFPVVQQMMRQGGGLVAHTNSLAGFLGTPLQGPYSAAKGAARLLIDTCRIEFAGDGIKFLSLYPGFVATEHTADDGMPAPLEISEARAVEHILYALRRERSDYMFPWTMRWLVRLGLVLPKGLTTWLLRREMLRTATP</sequence>
<reference evidence="3" key="1">
    <citation type="journal article" date="2014" name="Int. J. Syst. Evol. Microbiol.">
        <title>Complete genome sequence of Corynebacterium casei LMG S-19264T (=DSM 44701T), isolated from a smear-ripened cheese.</title>
        <authorList>
            <consortium name="US DOE Joint Genome Institute (JGI-PGF)"/>
            <person name="Walter F."/>
            <person name="Albersmeier A."/>
            <person name="Kalinowski J."/>
            <person name="Ruckert C."/>
        </authorList>
    </citation>
    <scope>NUCLEOTIDE SEQUENCE</scope>
    <source>
        <strain evidence="3">CGMCC 1.15725</strain>
    </source>
</reference>
<dbReference type="Pfam" id="PF00106">
    <property type="entry name" value="adh_short"/>
    <property type="match status" value="1"/>
</dbReference>
<evidence type="ECO:0000256" key="2">
    <source>
        <dbReference type="ARBA" id="ARBA00023002"/>
    </source>
</evidence>
<keyword evidence="4" id="KW-1185">Reference proteome</keyword>
<dbReference type="RefSeq" id="WP_189052160.1">
    <property type="nucleotide sequence ID" value="NZ_BMJQ01000026.1"/>
</dbReference>
<comment type="similarity">
    <text evidence="1">Belongs to the short-chain dehydrogenases/reductases (SDR) family.</text>
</comment>
<dbReference type="PRINTS" id="PR00081">
    <property type="entry name" value="GDHRDH"/>
</dbReference>
<dbReference type="GO" id="GO:0016020">
    <property type="term" value="C:membrane"/>
    <property type="evidence" value="ECO:0007669"/>
    <property type="project" value="TreeGrafter"/>
</dbReference>
<dbReference type="EMBL" id="BMJQ01000026">
    <property type="protein sequence ID" value="GGF47855.1"/>
    <property type="molecule type" value="Genomic_DNA"/>
</dbReference>
<dbReference type="InterPro" id="IPR002347">
    <property type="entry name" value="SDR_fam"/>
</dbReference>
<keyword evidence="2" id="KW-0560">Oxidoreductase</keyword>
<gene>
    <name evidence="3" type="ORF">GCM10011611_62830</name>
</gene>
<name>A0A8J2YZT4_9PROT</name>
<dbReference type="PANTHER" id="PTHR44196:SF1">
    <property type="entry name" value="DEHYDROGENASE_REDUCTASE SDR FAMILY MEMBER 7B"/>
    <property type="match status" value="1"/>
</dbReference>
<protein>
    <submittedName>
        <fullName evidence="3">Short-chain dehydrogenase</fullName>
    </submittedName>
</protein>
<dbReference type="Proteomes" id="UP000646365">
    <property type="component" value="Unassembled WGS sequence"/>
</dbReference>
<reference evidence="3" key="2">
    <citation type="submission" date="2020-09" db="EMBL/GenBank/DDBJ databases">
        <authorList>
            <person name="Sun Q."/>
            <person name="Zhou Y."/>
        </authorList>
    </citation>
    <scope>NUCLEOTIDE SEQUENCE</scope>
    <source>
        <strain evidence="3">CGMCC 1.15725</strain>
    </source>
</reference>
<dbReference type="GO" id="GO:0016491">
    <property type="term" value="F:oxidoreductase activity"/>
    <property type="evidence" value="ECO:0007669"/>
    <property type="project" value="UniProtKB-KW"/>
</dbReference>
<evidence type="ECO:0000313" key="4">
    <source>
        <dbReference type="Proteomes" id="UP000646365"/>
    </source>
</evidence>
<dbReference type="InterPro" id="IPR036291">
    <property type="entry name" value="NAD(P)-bd_dom_sf"/>
</dbReference>
<dbReference type="AlphaFoldDB" id="A0A8J2YZT4"/>
<organism evidence="3 4">
    <name type="scientific">Aliidongia dinghuensis</name>
    <dbReference type="NCBI Taxonomy" id="1867774"/>
    <lineage>
        <taxon>Bacteria</taxon>
        <taxon>Pseudomonadati</taxon>
        <taxon>Pseudomonadota</taxon>
        <taxon>Alphaproteobacteria</taxon>
        <taxon>Rhodospirillales</taxon>
        <taxon>Dongiaceae</taxon>
        <taxon>Aliidongia</taxon>
    </lineage>
</organism>
<evidence type="ECO:0000256" key="1">
    <source>
        <dbReference type="ARBA" id="ARBA00006484"/>
    </source>
</evidence>
<dbReference type="PANTHER" id="PTHR44196">
    <property type="entry name" value="DEHYDROGENASE/REDUCTASE SDR FAMILY MEMBER 7B"/>
    <property type="match status" value="1"/>
</dbReference>